<reference evidence="11" key="1">
    <citation type="submission" date="2022-06" db="EMBL/GenBank/DDBJ databases">
        <title>Lactococcus from bovine mastitis in China.</title>
        <authorList>
            <person name="Lin Y."/>
            <person name="Han B."/>
        </authorList>
    </citation>
    <scope>NUCLEOTIDE SEQUENCE</scope>
    <source>
        <strain evidence="11">Ningxia-I-26</strain>
    </source>
</reference>
<keyword evidence="12" id="KW-1185">Reference proteome</keyword>
<keyword evidence="3" id="KW-0964">Secreted</keyword>
<evidence type="ECO:0000256" key="3">
    <source>
        <dbReference type="ARBA" id="ARBA00022525"/>
    </source>
</evidence>
<dbReference type="GO" id="GO:0008234">
    <property type="term" value="F:cysteine-type peptidase activity"/>
    <property type="evidence" value="ECO:0007669"/>
    <property type="project" value="UniProtKB-KW"/>
</dbReference>
<name>A0A9X4P6H1_9LACT</name>
<feature type="compositionally biased region" description="Low complexity" evidence="9">
    <location>
        <begin position="477"/>
        <end position="491"/>
    </location>
</feature>
<keyword evidence="6" id="KW-0843">Virulence</keyword>
<dbReference type="GO" id="GO:0005576">
    <property type="term" value="C:extracellular region"/>
    <property type="evidence" value="ECO:0007669"/>
    <property type="project" value="UniProtKB-SubCell"/>
</dbReference>
<dbReference type="AlphaFoldDB" id="A0A9X4P6H1"/>
<evidence type="ECO:0000256" key="2">
    <source>
        <dbReference type="ARBA" id="ARBA00010245"/>
    </source>
</evidence>
<evidence type="ECO:0000256" key="5">
    <source>
        <dbReference type="ARBA" id="ARBA00022807"/>
    </source>
</evidence>
<keyword evidence="7" id="KW-0865">Zymogen</keyword>
<keyword evidence="5" id="KW-0788">Thiol protease</keyword>
<keyword evidence="5" id="KW-0645">Protease</keyword>
<dbReference type="EMBL" id="JAMWFV010000010">
    <property type="protein sequence ID" value="MDG6145584.1"/>
    <property type="molecule type" value="Genomic_DNA"/>
</dbReference>
<evidence type="ECO:0000313" key="12">
    <source>
        <dbReference type="Proteomes" id="UP001153199"/>
    </source>
</evidence>
<evidence type="ECO:0000313" key="11">
    <source>
        <dbReference type="EMBL" id="MDG6145584.1"/>
    </source>
</evidence>
<protein>
    <recommendedName>
        <fullName evidence="13">Peptidase C39-like domain-containing protein</fullName>
    </recommendedName>
</protein>
<dbReference type="SUPFAM" id="SSF54001">
    <property type="entry name" value="Cysteine proteinases"/>
    <property type="match status" value="1"/>
</dbReference>
<sequence>MKIKHLPMKIGIIASTAILLATATVPNALAFSVTQNNATQDSISVNIKQIKELAQSNLLNSDASPSQALSQTVASVVSHDPSGPNGNFTEVLDANDVLKYFYPKYTAEQLKGATITPKQAVEWLHTKGYTATIIDRALTTAEIKSRLDKSEPIITVFDNANADSWLWKNYAGVLYAHDDVETGTAEGKLHASFIKTVNFGEAIVTDGQEAQEIKFPELQNAPDPTQSSAQYKWVSTITGIKRDSSWENAQSIKGDKAKGVFASKLTKAGTQSQLDFTDPAITKLLNKYPASSKDHKTKLAVVSLINLYEDEQHQKTVKDLESFLKIAPTTFVTSQQIVNWYQYLGFDFDVYKGRAPMALTKAINDKGRLYLTLFKAKDAKNKEQNTAALGTGYLNDTFNGYRPYWSTVKAEDSVIPFYNVPLTAAGLKKQQELARKFQYTNVQRVKGTRPVEKTTYDEEMTLYNIRLKGTPNDSGITTPPTSSVTTPPTSSNIKPTTTVNYAQAKDFHIRETQGQEPWCASYVRASAINTIGKAPLNNTETQGAITTAKKLMQLTYPGMADEELLQKPGGTIEDALKSVEKNYNTTATIEERTLSFAEVKKEIDAGGIISVDGYNIDSTDKPGTGDHLGHEVAIVGYITPTSGTQTPYYVVWNPWWNTTFYLSANAKTFNLGGVKYKWTRTWHNWRKVSPTSRAVQAVDPEIGKEKVASSANPMALKETTKLSFELATPGTLKTNIQNFRNRENILSQNVAQYGAETKTFDYKRMVEWGYSYTNDHNRSKMRARMDGSHEYASSNTINAATFKQGVDDMNSNFNVIKWAVPTSIFIVLLGLASAGASTIMGEVIGSFGGSAGPGAIIFATYKYLEAEKLVWDIYGRGIQ</sequence>
<feature type="active site" evidence="8">
    <location>
        <position position="630"/>
    </location>
</feature>
<feature type="chain" id="PRO_5041155533" description="Peptidase C39-like domain-containing protein" evidence="10">
    <location>
        <begin position="31"/>
        <end position="879"/>
    </location>
</feature>
<feature type="region of interest" description="Disordered" evidence="9">
    <location>
        <begin position="467"/>
        <end position="495"/>
    </location>
</feature>
<comment type="similarity">
    <text evidence="2">Belongs to the peptidase C47 family.</text>
</comment>
<feature type="active site" evidence="8">
    <location>
        <position position="519"/>
    </location>
</feature>
<feature type="active site" evidence="8">
    <location>
        <position position="653"/>
    </location>
</feature>
<dbReference type="GO" id="GO:0006508">
    <property type="term" value="P:proteolysis"/>
    <property type="evidence" value="ECO:0007669"/>
    <property type="project" value="InterPro"/>
</dbReference>
<evidence type="ECO:0000256" key="1">
    <source>
        <dbReference type="ARBA" id="ARBA00004613"/>
    </source>
</evidence>
<dbReference type="InterPro" id="IPR008750">
    <property type="entry name" value="Peptidase_C47"/>
</dbReference>
<keyword evidence="10" id="KW-0732">Signal</keyword>
<dbReference type="Pfam" id="PF05543">
    <property type="entry name" value="Peptidase_C47"/>
    <property type="match status" value="1"/>
</dbReference>
<proteinExistence type="inferred from homology"/>
<organism evidence="11 12">
    <name type="scientific">Lactococcus formosensis</name>
    <dbReference type="NCBI Taxonomy" id="1281486"/>
    <lineage>
        <taxon>Bacteria</taxon>
        <taxon>Bacillati</taxon>
        <taxon>Bacillota</taxon>
        <taxon>Bacilli</taxon>
        <taxon>Lactobacillales</taxon>
        <taxon>Streptococcaceae</taxon>
        <taxon>Lactococcus</taxon>
    </lineage>
</organism>
<dbReference type="Gene3D" id="3.90.70.10">
    <property type="entry name" value="Cysteine proteinases"/>
    <property type="match status" value="2"/>
</dbReference>
<evidence type="ECO:0000256" key="6">
    <source>
        <dbReference type="ARBA" id="ARBA00023026"/>
    </source>
</evidence>
<accession>A0A9X4P6H1</accession>
<feature type="signal peptide" evidence="10">
    <location>
        <begin position="1"/>
        <end position="30"/>
    </location>
</feature>
<evidence type="ECO:0000256" key="4">
    <source>
        <dbReference type="ARBA" id="ARBA00022801"/>
    </source>
</evidence>
<evidence type="ECO:0000256" key="7">
    <source>
        <dbReference type="ARBA" id="ARBA00023145"/>
    </source>
</evidence>
<evidence type="ECO:0000256" key="9">
    <source>
        <dbReference type="SAM" id="MobiDB-lite"/>
    </source>
</evidence>
<comment type="subcellular location">
    <subcellularLocation>
        <location evidence="1">Secreted</location>
    </subcellularLocation>
</comment>
<dbReference type="RefSeq" id="WP_279360313.1">
    <property type="nucleotide sequence ID" value="NZ_JAMWDY010000007.1"/>
</dbReference>
<evidence type="ECO:0000256" key="8">
    <source>
        <dbReference type="PIRSR" id="PIRSR608750-1"/>
    </source>
</evidence>
<evidence type="ECO:0000256" key="10">
    <source>
        <dbReference type="SAM" id="SignalP"/>
    </source>
</evidence>
<dbReference type="InterPro" id="IPR038765">
    <property type="entry name" value="Papain-like_cys_pep_sf"/>
</dbReference>
<gene>
    <name evidence="11" type="ORF">NF717_07950</name>
</gene>
<comment type="caution">
    <text evidence="11">The sequence shown here is derived from an EMBL/GenBank/DDBJ whole genome shotgun (WGS) entry which is preliminary data.</text>
</comment>
<evidence type="ECO:0008006" key="13">
    <source>
        <dbReference type="Google" id="ProtNLM"/>
    </source>
</evidence>
<dbReference type="Proteomes" id="UP001153199">
    <property type="component" value="Unassembled WGS sequence"/>
</dbReference>
<keyword evidence="4" id="KW-0378">Hydrolase</keyword>